<gene>
    <name evidence="1" type="ORF">Scep_014122</name>
</gene>
<name>A0AAP0P2P5_9MAGN</name>
<dbReference type="AlphaFoldDB" id="A0AAP0P2P5"/>
<accession>A0AAP0P2P5</accession>
<dbReference type="EMBL" id="JBBNAG010000006">
    <property type="protein sequence ID" value="KAK9125276.1"/>
    <property type="molecule type" value="Genomic_DNA"/>
</dbReference>
<evidence type="ECO:0000313" key="1">
    <source>
        <dbReference type="EMBL" id="KAK9125276.1"/>
    </source>
</evidence>
<comment type="caution">
    <text evidence="1">The sequence shown here is derived from an EMBL/GenBank/DDBJ whole genome shotgun (WGS) entry which is preliminary data.</text>
</comment>
<dbReference type="Proteomes" id="UP001419268">
    <property type="component" value="Unassembled WGS sequence"/>
</dbReference>
<keyword evidence="2" id="KW-1185">Reference proteome</keyword>
<evidence type="ECO:0000313" key="2">
    <source>
        <dbReference type="Proteomes" id="UP001419268"/>
    </source>
</evidence>
<organism evidence="1 2">
    <name type="scientific">Stephania cephalantha</name>
    <dbReference type="NCBI Taxonomy" id="152367"/>
    <lineage>
        <taxon>Eukaryota</taxon>
        <taxon>Viridiplantae</taxon>
        <taxon>Streptophyta</taxon>
        <taxon>Embryophyta</taxon>
        <taxon>Tracheophyta</taxon>
        <taxon>Spermatophyta</taxon>
        <taxon>Magnoliopsida</taxon>
        <taxon>Ranunculales</taxon>
        <taxon>Menispermaceae</taxon>
        <taxon>Menispermoideae</taxon>
        <taxon>Cissampelideae</taxon>
        <taxon>Stephania</taxon>
    </lineage>
</organism>
<sequence length="49" mass="5051">MGVLVPNPSIAGGLLECSRTETGHHVVSGDGLGMALSRAFLAIERSTQN</sequence>
<reference evidence="1 2" key="1">
    <citation type="submission" date="2024-01" db="EMBL/GenBank/DDBJ databases">
        <title>Genome assemblies of Stephania.</title>
        <authorList>
            <person name="Yang L."/>
        </authorList>
    </citation>
    <scope>NUCLEOTIDE SEQUENCE [LARGE SCALE GENOMIC DNA]</scope>
    <source>
        <strain evidence="1">JXDWG</strain>
        <tissue evidence="1">Leaf</tissue>
    </source>
</reference>
<proteinExistence type="predicted"/>
<protein>
    <submittedName>
        <fullName evidence="1">Uncharacterized protein</fullName>
    </submittedName>
</protein>